<proteinExistence type="predicted"/>
<dbReference type="GO" id="GO:0005524">
    <property type="term" value="F:ATP binding"/>
    <property type="evidence" value="ECO:0007669"/>
    <property type="project" value="UniProtKB-KW"/>
</dbReference>
<feature type="region of interest" description="Disordered" evidence="3">
    <location>
        <begin position="205"/>
        <end position="233"/>
    </location>
</feature>
<dbReference type="PANTHER" id="PTHR43392">
    <property type="entry name" value="AAA-TYPE ATPASE FAMILY PROTEIN / ANKYRIN REPEAT FAMILY PROTEIN"/>
    <property type="match status" value="1"/>
</dbReference>
<gene>
    <name evidence="4" type="ORF">G6O67_005074</name>
</gene>
<dbReference type="SUPFAM" id="SSF52540">
    <property type="entry name" value="P-loop containing nucleoside triphosphate hydrolases"/>
    <property type="match status" value="1"/>
</dbReference>
<keyword evidence="1" id="KW-0547">Nucleotide-binding</keyword>
<evidence type="ECO:0000256" key="1">
    <source>
        <dbReference type="ARBA" id="ARBA00022741"/>
    </source>
</evidence>
<feature type="compositionally biased region" description="Low complexity" evidence="3">
    <location>
        <begin position="208"/>
        <end position="218"/>
    </location>
</feature>
<feature type="compositionally biased region" description="Basic and acidic residues" evidence="3">
    <location>
        <begin position="222"/>
        <end position="233"/>
    </location>
</feature>
<evidence type="ECO:0000313" key="4">
    <source>
        <dbReference type="EMBL" id="KAF4508732.1"/>
    </source>
</evidence>
<dbReference type="PANTHER" id="PTHR43392:SF2">
    <property type="entry name" value="AAA-TYPE ATPASE FAMILY PROTEIN _ ANKYRIN REPEAT FAMILY PROTEIN"/>
    <property type="match status" value="1"/>
</dbReference>
<organism evidence="4 5">
    <name type="scientific">Ophiocordyceps sinensis</name>
    <dbReference type="NCBI Taxonomy" id="72228"/>
    <lineage>
        <taxon>Eukaryota</taxon>
        <taxon>Fungi</taxon>
        <taxon>Dikarya</taxon>
        <taxon>Ascomycota</taxon>
        <taxon>Pezizomycotina</taxon>
        <taxon>Sordariomycetes</taxon>
        <taxon>Hypocreomycetidae</taxon>
        <taxon>Hypocreales</taxon>
        <taxon>Ophiocordycipitaceae</taxon>
        <taxon>Ophiocordyceps</taxon>
    </lineage>
</organism>
<accession>A0A8H4PQX4</accession>
<dbReference type="OrthoDB" id="2423195at2759"/>
<evidence type="ECO:0000313" key="5">
    <source>
        <dbReference type="Proteomes" id="UP000557566"/>
    </source>
</evidence>
<sequence>MTKSKYQGKMIIILAGYVDDINRLLSTNPGMSSRFPEAIDFDTLEAQDCVKLLTSLLSQKKADLQQKGRDLDMACLEAPSDAFKADIVNRFQALARVKGWGNARDVKQLARCAFRRIDLMSSAIRLEEEHVRTELDKMLNDRMARQGATTASAPAMDEEHVRAELDKMLNDRMARQGATTASAPAMDEEHVRAELDKMLNDRMARQGATTASAPAMDAAPEEGTKKGTDAQDTCPHRPVRDGGVSDQVWHQLQLDRAEAGRKEARYQKLKMAQKSATDAARERIIGELLEEDERRKQEAAVKARLKAVGVCPAGYEWIKQEGGYRCAGGSHWMSDGDLKKMK</sequence>
<dbReference type="InterPro" id="IPR027417">
    <property type="entry name" value="P-loop_NTPase"/>
</dbReference>
<dbReference type="InterPro" id="IPR050773">
    <property type="entry name" value="CbxX/CfxQ_RuBisCO_ESX"/>
</dbReference>
<reference evidence="4 5" key="1">
    <citation type="journal article" date="2020" name="Genome Biol. Evol.">
        <title>A new high-quality draft genome assembly of the Chinese cordyceps Ophiocordyceps sinensis.</title>
        <authorList>
            <person name="Shu R."/>
            <person name="Zhang J."/>
            <person name="Meng Q."/>
            <person name="Zhang H."/>
            <person name="Zhou G."/>
            <person name="Li M."/>
            <person name="Wu P."/>
            <person name="Zhao Y."/>
            <person name="Chen C."/>
            <person name="Qin Q."/>
        </authorList>
    </citation>
    <scope>NUCLEOTIDE SEQUENCE [LARGE SCALE GENOMIC DNA]</scope>
    <source>
        <strain evidence="4 5">IOZ07</strain>
    </source>
</reference>
<evidence type="ECO:0000256" key="3">
    <source>
        <dbReference type="SAM" id="MobiDB-lite"/>
    </source>
</evidence>
<dbReference type="EMBL" id="JAAVMX010000005">
    <property type="protein sequence ID" value="KAF4508732.1"/>
    <property type="molecule type" value="Genomic_DNA"/>
</dbReference>
<keyword evidence="5" id="KW-1185">Reference proteome</keyword>
<dbReference type="PRINTS" id="PR00819">
    <property type="entry name" value="CBXCFQXSUPER"/>
</dbReference>
<dbReference type="Proteomes" id="UP000557566">
    <property type="component" value="Unassembled WGS sequence"/>
</dbReference>
<protein>
    <submittedName>
        <fullName evidence="4">Uncharacterized protein</fullName>
    </submittedName>
</protein>
<name>A0A8H4PQX4_9HYPO</name>
<comment type="caution">
    <text evidence="4">The sequence shown here is derived from an EMBL/GenBank/DDBJ whole genome shotgun (WGS) entry which is preliminary data.</text>
</comment>
<evidence type="ECO:0000256" key="2">
    <source>
        <dbReference type="ARBA" id="ARBA00022840"/>
    </source>
</evidence>
<dbReference type="InterPro" id="IPR000641">
    <property type="entry name" value="CbxX/CfxQ"/>
</dbReference>
<dbReference type="AlphaFoldDB" id="A0A8H4PQX4"/>
<keyword evidence="2" id="KW-0067">ATP-binding</keyword>
<dbReference type="GO" id="GO:0016887">
    <property type="term" value="F:ATP hydrolysis activity"/>
    <property type="evidence" value="ECO:0007669"/>
    <property type="project" value="TreeGrafter"/>
</dbReference>